<dbReference type="Gene3D" id="3.30.920.90">
    <property type="match status" value="1"/>
</dbReference>
<dbReference type="Proteomes" id="UP000038011">
    <property type="component" value="Unassembled WGS sequence"/>
</dbReference>
<organism evidence="4 5">
    <name type="scientific">Ahrensia marina</name>
    <dbReference type="NCBI Taxonomy" id="1514904"/>
    <lineage>
        <taxon>Bacteria</taxon>
        <taxon>Pseudomonadati</taxon>
        <taxon>Pseudomonadota</taxon>
        <taxon>Alphaproteobacteria</taxon>
        <taxon>Hyphomicrobiales</taxon>
        <taxon>Ahrensiaceae</taxon>
        <taxon>Ahrensia</taxon>
    </lineage>
</organism>
<dbReference type="PATRIC" id="fig|1514904.3.peg.2915"/>
<evidence type="ECO:0000313" key="4">
    <source>
        <dbReference type="EMBL" id="KPB02055.1"/>
    </source>
</evidence>
<dbReference type="Pfam" id="PF13020">
    <property type="entry name" value="NOV_C"/>
    <property type="match status" value="1"/>
</dbReference>
<dbReference type="OrthoDB" id="9802640at2"/>
<protein>
    <submittedName>
        <fullName evidence="4">Uncharacterized protein</fullName>
    </submittedName>
</protein>
<evidence type="ECO:0000256" key="1">
    <source>
        <dbReference type="SAM" id="MobiDB-lite"/>
    </source>
</evidence>
<evidence type="ECO:0000259" key="3">
    <source>
        <dbReference type="Pfam" id="PF13020"/>
    </source>
</evidence>
<name>A0A0N0E886_9HYPH</name>
<dbReference type="RefSeq" id="WP_053998180.1">
    <property type="nucleotide sequence ID" value="NZ_JXMU01000005.1"/>
</dbReference>
<dbReference type="InterPro" id="IPR024975">
    <property type="entry name" value="NOV_C"/>
</dbReference>
<dbReference type="AlphaFoldDB" id="A0A0N0E886"/>
<dbReference type="Pfam" id="PF12102">
    <property type="entry name" value="MrcB_N"/>
    <property type="match status" value="1"/>
</dbReference>
<feature type="domain" description="Protein NO VEIN C-terminal" evidence="3">
    <location>
        <begin position="255"/>
        <end position="353"/>
    </location>
</feature>
<keyword evidence="5" id="KW-1185">Reference proteome</keyword>
<dbReference type="InterPro" id="IPR021961">
    <property type="entry name" value="McrB_DNA-bd"/>
</dbReference>
<proteinExistence type="predicted"/>
<accession>A0A0N0E886</accession>
<evidence type="ECO:0000313" key="5">
    <source>
        <dbReference type="Proteomes" id="UP000038011"/>
    </source>
</evidence>
<evidence type="ECO:0000259" key="2">
    <source>
        <dbReference type="Pfam" id="PF12102"/>
    </source>
</evidence>
<sequence>MEIRECIEFVAKQWPAYRQGKTTNKTAPVYEAIVHNFPSELSSFNGKDSAHLKVEGSTGRGNVSNAPWVATFDTRITQSARDGYYPVYLFSSDCDRVYLSLAVGATQFERQYGRKKSLSKIASAASVLRRFCTADDTDVIQEIDIAGPRGGWLLKAYEAGVILAFPAYHTRSLPEGKQLEQDYRRMLRLYEDLINVPSAPSVAELLEASIPLPTLVTVPVAMEFAKRPGKKERGKGSGGNSKRRSTESVKVGDAGERAVMAYEIDKLTKAGHKDLADNIKHDAALREYPGWDISSYDNDRRPIFIEVKSTVGNVINEIELTPNEWRAATCAESSESFHIYLVTNALSSNPRIEILRNPGELVGNKTLEITPSLWQLSLRG</sequence>
<dbReference type="EMBL" id="JXMU01000005">
    <property type="protein sequence ID" value="KPB02055.1"/>
    <property type="molecule type" value="Genomic_DNA"/>
</dbReference>
<feature type="domain" description="Type IV methyl-directed restriction enzyme EcoKMcrB subunit DNA-binding" evidence="2">
    <location>
        <begin position="12"/>
        <end position="194"/>
    </location>
</feature>
<gene>
    <name evidence="4" type="ORF">SU32_04630</name>
</gene>
<comment type="caution">
    <text evidence="4">The sequence shown here is derived from an EMBL/GenBank/DDBJ whole genome shotgun (WGS) entry which is preliminary data.</text>
</comment>
<reference evidence="4 5" key="1">
    <citation type="submission" date="2015-01" db="EMBL/GenBank/DDBJ databases">
        <title>Ahrensia donghaiensis sp. nov., a novel dimethylsulphoniopropionate-cleavage bacterium isolated from seawater and emended descriptions of the genus Ahrensia and Ahrensia kielensis.</title>
        <authorList>
            <person name="Liu J."/>
        </authorList>
    </citation>
    <scope>NUCLEOTIDE SEQUENCE [LARGE SCALE GENOMIC DNA]</scope>
    <source>
        <strain evidence="4 5">LZD062</strain>
    </source>
</reference>
<feature type="region of interest" description="Disordered" evidence="1">
    <location>
        <begin position="227"/>
        <end position="250"/>
    </location>
</feature>